<protein>
    <submittedName>
        <fullName evidence="2">Uncharacterized protein</fullName>
    </submittedName>
</protein>
<name>A0AAV1T650_9STRA</name>
<proteinExistence type="predicted"/>
<sequence>MLRVWIPNHLRMYFPRESTKTVNVFVNGGSSVGAYAIDLITPLKSASEVIKLPTLESKRFLRDLRCDRIKQIFVLVTEDDYVANIRPAQVFAENGRVLSSSSMDDSVHDEKTRIERYTSQSW</sequence>
<accession>A0AAV1T650</accession>
<comment type="caution">
    <text evidence="2">The sequence shown here is derived from an EMBL/GenBank/DDBJ whole genome shotgun (WGS) entry which is preliminary data.</text>
</comment>
<evidence type="ECO:0000313" key="3">
    <source>
        <dbReference type="Proteomes" id="UP001162060"/>
    </source>
</evidence>
<evidence type="ECO:0000313" key="2">
    <source>
        <dbReference type="EMBL" id="CAK7899229.1"/>
    </source>
</evidence>
<feature type="compositionally biased region" description="Basic and acidic residues" evidence="1">
    <location>
        <begin position="105"/>
        <end position="116"/>
    </location>
</feature>
<gene>
    <name evidence="2" type="ORF">PM001_LOCUS1830</name>
</gene>
<evidence type="ECO:0000256" key="1">
    <source>
        <dbReference type="SAM" id="MobiDB-lite"/>
    </source>
</evidence>
<organism evidence="2 3">
    <name type="scientific">Peronospora matthiolae</name>
    <dbReference type="NCBI Taxonomy" id="2874970"/>
    <lineage>
        <taxon>Eukaryota</taxon>
        <taxon>Sar</taxon>
        <taxon>Stramenopiles</taxon>
        <taxon>Oomycota</taxon>
        <taxon>Peronosporomycetes</taxon>
        <taxon>Peronosporales</taxon>
        <taxon>Peronosporaceae</taxon>
        <taxon>Peronospora</taxon>
    </lineage>
</organism>
<feature type="region of interest" description="Disordered" evidence="1">
    <location>
        <begin position="100"/>
        <end position="122"/>
    </location>
</feature>
<dbReference type="EMBL" id="CAKLBY020000016">
    <property type="protein sequence ID" value="CAK7899229.1"/>
    <property type="molecule type" value="Genomic_DNA"/>
</dbReference>
<dbReference type="Proteomes" id="UP001162060">
    <property type="component" value="Unassembled WGS sequence"/>
</dbReference>
<reference evidence="2" key="1">
    <citation type="submission" date="2024-01" db="EMBL/GenBank/DDBJ databases">
        <authorList>
            <person name="Webb A."/>
        </authorList>
    </citation>
    <scope>NUCLEOTIDE SEQUENCE</scope>
    <source>
        <strain evidence="2">Pm1</strain>
    </source>
</reference>
<dbReference type="AlphaFoldDB" id="A0AAV1T650"/>